<comment type="caution">
    <text evidence="1">The sequence shown here is derived from an EMBL/GenBank/DDBJ whole genome shotgun (WGS) entry which is preliminary data.</text>
</comment>
<accession>A0ACC2KKI9</accession>
<keyword evidence="2" id="KW-1185">Reference proteome</keyword>
<dbReference type="Proteomes" id="UP001234297">
    <property type="component" value="Chromosome 10"/>
</dbReference>
<reference evidence="1 2" key="1">
    <citation type="journal article" date="2022" name="Hortic Res">
        <title>A haplotype resolved chromosomal level avocado genome allows analysis of novel avocado genes.</title>
        <authorList>
            <person name="Nath O."/>
            <person name="Fletcher S.J."/>
            <person name="Hayward A."/>
            <person name="Shaw L.M."/>
            <person name="Masouleh A.K."/>
            <person name="Furtado A."/>
            <person name="Henry R.J."/>
            <person name="Mitter N."/>
        </authorList>
    </citation>
    <scope>NUCLEOTIDE SEQUENCE [LARGE SCALE GENOMIC DNA]</scope>
    <source>
        <strain evidence="2">cv. Hass</strain>
    </source>
</reference>
<sequence>MDLRKISFAILIAATFASMVFAAHESAASVPGAASKSGSTGASAPGAATGTGSTGASAPGAATSTGLMGTSAPGAATSSGSTAVVPLVGVLGAFLVSFLSI</sequence>
<organism evidence="1 2">
    <name type="scientific">Persea americana</name>
    <name type="common">Avocado</name>
    <dbReference type="NCBI Taxonomy" id="3435"/>
    <lineage>
        <taxon>Eukaryota</taxon>
        <taxon>Viridiplantae</taxon>
        <taxon>Streptophyta</taxon>
        <taxon>Embryophyta</taxon>
        <taxon>Tracheophyta</taxon>
        <taxon>Spermatophyta</taxon>
        <taxon>Magnoliopsida</taxon>
        <taxon>Magnoliidae</taxon>
        <taxon>Laurales</taxon>
        <taxon>Lauraceae</taxon>
        <taxon>Persea</taxon>
    </lineage>
</organism>
<evidence type="ECO:0000313" key="2">
    <source>
        <dbReference type="Proteomes" id="UP001234297"/>
    </source>
</evidence>
<gene>
    <name evidence="1" type="ORF">MRB53_030171</name>
</gene>
<protein>
    <submittedName>
        <fullName evidence="1">Uncharacterized protein</fullName>
    </submittedName>
</protein>
<proteinExistence type="predicted"/>
<name>A0ACC2KKI9_PERAE</name>
<dbReference type="EMBL" id="CM056818">
    <property type="protein sequence ID" value="KAJ8621642.1"/>
    <property type="molecule type" value="Genomic_DNA"/>
</dbReference>
<evidence type="ECO:0000313" key="1">
    <source>
        <dbReference type="EMBL" id="KAJ8621642.1"/>
    </source>
</evidence>